<comment type="similarity">
    <text evidence="4">Belongs to the peroxiredoxin family. Prx5 subfamily.</text>
</comment>
<dbReference type="PANTHER" id="PTHR10430">
    <property type="entry name" value="PEROXIREDOXIN"/>
    <property type="match status" value="1"/>
</dbReference>
<reference evidence="6 7" key="1">
    <citation type="submission" date="2019-06" db="EMBL/GenBank/DDBJ databases">
        <title>YIM 131921 draft genome.</title>
        <authorList>
            <person name="Jiang L."/>
        </authorList>
    </citation>
    <scope>NUCLEOTIDE SEQUENCE [LARGE SCALE GENOMIC DNA]</scope>
    <source>
        <strain evidence="6 7">YIM 131921</strain>
    </source>
</reference>
<dbReference type="InterPro" id="IPR013740">
    <property type="entry name" value="Redoxin"/>
</dbReference>
<feature type="domain" description="Redoxin" evidence="5">
    <location>
        <begin position="4"/>
        <end position="144"/>
    </location>
</feature>
<evidence type="ECO:0000313" key="6">
    <source>
        <dbReference type="EMBL" id="TNC49817.1"/>
    </source>
</evidence>
<dbReference type="CDD" id="cd03013">
    <property type="entry name" value="PRX5_like"/>
    <property type="match status" value="1"/>
</dbReference>
<evidence type="ECO:0000313" key="7">
    <source>
        <dbReference type="Proteomes" id="UP000305887"/>
    </source>
</evidence>
<keyword evidence="7" id="KW-1185">Reference proteome</keyword>
<dbReference type="RefSeq" id="WP_139076593.1">
    <property type="nucleotide sequence ID" value="NZ_VDFU01000009.1"/>
</dbReference>
<sequence length="163" mass="17054">MAVKAGERMPEGKLLKMGANGVDGVDTRDLFAGRRVVVFGLPGAFTGTCSTAHVPSYMRVMPSLTARGVDEVICVAANDPWVMKAWGEATGAASAGITMLADPSGDWIEVLGTAFDAPQVGFHRRSRRFSALVVDGVVEIWHEEAGPGVCEATAGEAMLTAMG</sequence>
<keyword evidence="2 4" id="KW-0560">Oxidoreductase</keyword>
<dbReference type="EC" id="1.11.1.27" evidence="4"/>
<protein>
    <recommendedName>
        <fullName evidence="4">Glutathione-dependent peroxiredoxin</fullName>
        <ecNumber evidence="4">1.11.1.27</ecNumber>
    </recommendedName>
</protein>
<dbReference type="Gene3D" id="3.40.30.10">
    <property type="entry name" value="Glutaredoxin"/>
    <property type="match status" value="1"/>
</dbReference>
<dbReference type="Pfam" id="PF08534">
    <property type="entry name" value="Redoxin"/>
    <property type="match status" value="1"/>
</dbReference>
<comment type="function">
    <text evidence="4">Thiol-specific peroxidase that catalyzes the reduction of hydrogen peroxide and organic hydroperoxides to water and alcohols, respectively. Plays a role in cell protection against oxidative stress by detoxifying peroxides.</text>
</comment>
<comment type="caution">
    <text evidence="6">The sequence shown here is derived from an EMBL/GenBank/DDBJ whole genome shotgun (WGS) entry which is preliminary data.</text>
</comment>
<proteinExistence type="inferred from homology"/>
<name>A0A5C4MUP3_9RHOB</name>
<dbReference type="PANTHER" id="PTHR10430:SF16">
    <property type="entry name" value="PEROXIREDOXIN-5, MITOCHONDRIAL"/>
    <property type="match status" value="1"/>
</dbReference>
<dbReference type="GO" id="GO:0042744">
    <property type="term" value="P:hydrogen peroxide catabolic process"/>
    <property type="evidence" value="ECO:0007669"/>
    <property type="project" value="TreeGrafter"/>
</dbReference>
<dbReference type="GO" id="GO:0005737">
    <property type="term" value="C:cytoplasm"/>
    <property type="evidence" value="ECO:0007669"/>
    <property type="project" value="TreeGrafter"/>
</dbReference>
<dbReference type="GO" id="GO:0008379">
    <property type="term" value="F:thioredoxin peroxidase activity"/>
    <property type="evidence" value="ECO:0007669"/>
    <property type="project" value="InterPro"/>
</dbReference>
<organism evidence="6 7">
    <name type="scientific">Rubellimicrobium rubrum</name>
    <dbReference type="NCBI Taxonomy" id="2585369"/>
    <lineage>
        <taxon>Bacteria</taxon>
        <taxon>Pseudomonadati</taxon>
        <taxon>Pseudomonadota</taxon>
        <taxon>Alphaproteobacteria</taxon>
        <taxon>Rhodobacterales</taxon>
        <taxon>Roseobacteraceae</taxon>
        <taxon>Rubellimicrobium</taxon>
    </lineage>
</organism>
<evidence type="ECO:0000256" key="4">
    <source>
        <dbReference type="RuleBase" id="RU366011"/>
    </source>
</evidence>
<evidence type="ECO:0000256" key="1">
    <source>
        <dbReference type="ARBA" id="ARBA00022559"/>
    </source>
</evidence>
<dbReference type="EMBL" id="VDFU01000009">
    <property type="protein sequence ID" value="TNC49817.1"/>
    <property type="molecule type" value="Genomic_DNA"/>
</dbReference>
<keyword evidence="1 4" id="KW-0575">Peroxidase</keyword>
<gene>
    <name evidence="6" type="ORF">FHG66_09895</name>
</gene>
<dbReference type="InterPro" id="IPR036249">
    <property type="entry name" value="Thioredoxin-like_sf"/>
</dbReference>
<evidence type="ECO:0000256" key="3">
    <source>
        <dbReference type="PIRSR" id="PIRSR637944-1"/>
    </source>
</evidence>
<keyword evidence="4" id="KW-0049">Antioxidant</keyword>
<dbReference type="Proteomes" id="UP000305887">
    <property type="component" value="Unassembled WGS sequence"/>
</dbReference>
<dbReference type="SUPFAM" id="SSF52833">
    <property type="entry name" value="Thioredoxin-like"/>
    <property type="match status" value="1"/>
</dbReference>
<keyword evidence="4" id="KW-0676">Redox-active center</keyword>
<dbReference type="GO" id="GO:0034599">
    <property type="term" value="P:cellular response to oxidative stress"/>
    <property type="evidence" value="ECO:0007669"/>
    <property type="project" value="InterPro"/>
</dbReference>
<evidence type="ECO:0000259" key="5">
    <source>
        <dbReference type="Pfam" id="PF08534"/>
    </source>
</evidence>
<dbReference type="GO" id="GO:0045454">
    <property type="term" value="P:cell redox homeostasis"/>
    <property type="evidence" value="ECO:0007669"/>
    <property type="project" value="TreeGrafter"/>
</dbReference>
<dbReference type="OrthoDB" id="9800621at2"/>
<accession>A0A5C4MUP3</accession>
<dbReference type="InterPro" id="IPR037944">
    <property type="entry name" value="PRX5-like"/>
</dbReference>
<comment type="catalytic activity">
    <reaction evidence="4">
        <text>a hydroperoxide + 2 glutathione = an alcohol + glutathione disulfide + H2O</text>
        <dbReference type="Rhea" id="RHEA:62632"/>
        <dbReference type="ChEBI" id="CHEBI:15377"/>
        <dbReference type="ChEBI" id="CHEBI:30879"/>
        <dbReference type="ChEBI" id="CHEBI:35924"/>
        <dbReference type="ChEBI" id="CHEBI:57925"/>
        <dbReference type="ChEBI" id="CHEBI:58297"/>
        <dbReference type="EC" id="1.11.1.27"/>
    </reaction>
</comment>
<dbReference type="AlphaFoldDB" id="A0A5C4MUP3"/>
<feature type="active site" description="Cysteine sulfenic acid (-SOH) intermediate" evidence="3">
    <location>
        <position position="49"/>
    </location>
</feature>
<evidence type="ECO:0000256" key="2">
    <source>
        <dbReference type="ARBA" id="ARBA00023002"/>
    </source>
</evidence>